<dbReference type="AlphaFoldDB" id="A0A9W9WT34"/>
<sequence>MRRAREAGIDVFAMNIGTDSFTDKQLGFAYESAANNEMKLFLSFDFNYWGIGQGNEIGAKLRLDGKVFVSSFVGDGVNVESIRLAVGLDIFFALNFYTDVGDFNIIDGVFNWMAWPSNGDN</sequence>
<organism evidence="1 2">
    <name type="scientific">Penicillium diatomitis</name>
    <dbReference type="NCBI Taxonomy" id="2819901"/>
    <lineage>
        <taxon>Eukaryota</taxon>
        <taxon>Fungi</taxon>
        <taxon>Dikarya</taxon>
        <taxon>Ascomycota</taxon>
        <taxon>Pezizomycotina</taxon>
        <taxon>Eurotiomycetes</taxon>
        <taxon>Eurotiomycetidae</taxon>
        <taxon>Eurotiales</taxon>
        <taxon>Aspergillaceae</taxon>
        <taxon>Penicillium</taxon>
    </lineage>
</organism>
<reference evidence="1" key="2">
    <citation type="journal article" date="2023" name="IMA Fungus">
        <title>Comparative genomic study of the Penicillium genus elucidates a diverse pangenome and 15 lateral gene transfer events.</title>
        <authorList>
            <person name="Petersen C."/>
            <person name="Sorensen T."/>
            <person name="Nielsen M.R."/>
            <person name="Sondergaard T.E."/>
            <person name="Sorensen J.L."/>
            <person name="Fitzpatrick D.A."/>
            <person name="Frisvad J.C."/>
            <person name="Nielsen K.L."/>
        </authorList>
    </citation>
    <scope>NUCLEOTIDE SEQUENCE</scope>
    <source>
        <strain evidence="1">IBT 30728</strain>
    </source>
</reference>
<dbReference type="RefSeq" id="XP_056786765.1">
    <property type="nucleotide sequence ID" value="XM_056937673.1"/>
</dbReference>
<dbReference type="GeneID" id="81627923"/>
<evidence type="ECO:0000313" key="2">
    <source>
        <dbReference type="Proteomes" id="UP001148312"/>
    </source>
</evidence>
<gene>
    <name evidence="1" type="ORF">N7539_008073</name>
</gene>
<keyword evidence="2" id="KW-1185">Reference proteome</keyword>
<evidence type="ECO:0000313" key="1">
    <source>
        <dbReference type="EMBL" id="KAJ5475007.1"/>
    </source>
</evidence>
<accession>A0A9W9WT34</accession>
<dbReference type="InterPro" id="IPR005197">
    <property type="entry name" value="Glyco_hydro_71"/>
</dbReference>
<dbReference type="GO" id="GO:0051118">
    <property type="term" value="F:glucan endo-1,3-alpha-glucosidase activity"/>
    <property type="evidence" value="ECO:0007669"/>
    <property type="project" value="InterPro"/>
</dbReference>
<dbReference type="EMBL" id="JAPWDQ010000012">
    <property type="protein sequence ID" value="KAJ5475007.1"/>
    <property type="molecule type" value="Genomic_DNA"/>
</dbReference>
<reference evidence="1" key="1">
    <citation type="submission" date="2022-12" db="EMBL/GenBank/DDBJ databases">
        <authorList>
            <person name="Petersen C."/>
        </authorList>
    </citation>
    <scope>NUCLEOTIDE SEQUENCE</scope>
    <source>
        <strain evidence="1">IBT 30728</strain>
    </source>
</reference>
<dbReference type="Proteomes" id="UP001148312">
    <property type="component" value="Unassembled WGS sequence"/>
</dbReference>
<dbReference type="Pfam" id="PF03659">
    <property type="entry name" value="Glyco_hydro_71"/>
    <property type="match status" value="1"/>
</dbReference>
<comment type="caution">
    <text evidence="1">The sequence shown here is derived from an EMBL/GenBank/DDBJ whole genome shotgun (WGS) entry which is preliminary data.</text>
</comment>
<name>A0A9W9WT34_9EURO</name>
<protein>
    <submittedName>
        <fullName evidence="1">Glucan endo-1-3-alpha-glucosidase agn1</fullName>
    </submittedName>
</protein>
<proteinExistence type="predicted"/>